<protein>
    <submittedName>
        <fullName evidence="2">Uncharacterized protein</fullName>
    </submittedName>
</protein>
<dbReference type="Proteomes" id="UP000831390">
    <property type="component" value="Chromosome"/>
</dbReference>
<keyword evidence="3" id="KW-1185">Reference proteome</keyword>
<evidence type="ECO:0000313" key="2">
    <source>
        <dbReference type="EMBL" id="UOE33475.1"/>
    </source>
</evidence>
<dbReference type="EMBL" id="CP094534">
    <property type="protein sequence ID" value="UOE33475.1"/>
    <property type="molecule type" value="Genomic_DNA"/>
</dbReference>
<feature type="transmembrane region" description="Helical" evidence="1">
    <location>
        <begin position="68"/>
        <end position="87"/>
    </location>
</feature>
<reference evidence="2 3" key="1">
    <citation type="submission" date="2022-03" db="EMBL/GenBank/DDBJ databases">
        <title>Hymenobactersp. isolated from the air.</title>
        <authorList>
            <person name="Won M."/>
            <person name="Kwon S.-W."/>
        </authorList>
    </citation>
    <scope>NUCLEOTIDE SEQUENCE [LARGE SCALE GENOMIC DNA]</scope>
    <source>
        <strain evidence="2 3">KACC 22596</strain>
    </source>
</reference>
<proteinExistence type="predicted"/>
<gene>
    <name evidence="2" type="ORF">MTP16_20415</name>
</gene>
<dbReference type="RefSeq" id="WP_243513220.1">
    <property type="nucleotide sequence ID" value="NZ_CP094534.1"/>
</dbReference>
<keyword evidence="1" id="KW-0472">Membrane</keyword>
<feature type="transmembrane region" description="Helical" evidence="1">
    <location>
        <begin position="27"/>
        <end position="48"/>
    </location>
</feature>
<accession>A0ABY4BA08</accession>
<name>A0ABY4BA08_9BACT</name>
<keyword evidence="1" id="KW-0812">Transmembrane</keyword>
<sequence length="90" mass="9799">MAGFITLLIIGHDVSDSHSQGYLHDAALGNFVLWLLVPPYLLTAGCFLKELLLLKEQLLKSDKSINKAVIVFGVGMIPPLGFLGMLSNLF</sequence>
<evidence type="ECO:0000256" key="1">
    <source>
        <dbReference type="SAM" id="Phobius"/>
    </source>
</evidence>
<keyword evidence="1" id="KW-1133">Transmembrane helix</keyword>
<organism evidence="2 3">
    <name type="scientific">Hymenobacter monticola</name>
    <dbReference type="NCBI Taxonomy" id="1705399"/>
    <lineage>
        <taxon>Bacteria</taxon>
        <taxon>Pseudomonadati</taxon>
        <taxon>Bacteroidota</taxon>
        <taxon>Cytophagia</taxon>
        <taxon>Cytophagales</taxon>
        <taxon>Hymenobacteraceae</taxon>
        <taxon>Hymenobacter</taxon>
    </lineage>
</organism>
<evidence type="ECO:0000313" key="3">
    <source>
        <dbReference type="Proteomes" id="UP000831390"/>
    </source>
</evidence>